<gene>
    <name evidence="10" type="ORF">PFICI_03740</name>
</gene>
<evidence type="ECO:0000256" key="4">
    <source>
        <dbReference type="ARBA" id="ARBA00014846"/>
    </source>
</evidence>
<evidence type="ECO:0000313" key="10">
    <source>
        <dbReference type="EMBL" id="ETS85715.1"/>
    </source>
</evidence>
<dbReference type="InParanoid" id="W3XI73"/>
<dbReference type="EMBL" id="KI912110">
    <property type="protein sequence ID" value="ETS85715.1"/>
    <property type="molecule type" value="Genomic_DNA"/>
</dbReference>
<name>W3XI73_PESFW</name>
<dbReference type="OMA" id="DCTMFIR"/>
<evidence type="ECO:0000256" key="7">
    <source>
        <dbReference type="ARBA" id="ARBA00022777"/>
    </source>
</evidence>
<dbReference type="GO" id="GO:0035299">
    <property type="term" value="F:inositol-1,3,4,5,6-pentakisphosphate 2-kinase activity"/>
    <property type="evidence" value="ECO:0007669"/>
    <property type="project" value="UniProtKB-EC"/>
</dbReference>
<comment type="function">
    <text evidence="9">Phosphorylates Ins(1,3,4,5,6)P5 at position 2 to form Ins(1,2,3,4,5,6)P6 (InsP6 or phytate).</text>
</comment>
<dbReference type="OrthoDB" id="272370at2759"/>
<dbReference type="STRING" id="1229662.W3XI73"/>
<dbReference type="GO" id="GO:0032958">
    <property type="term" value="P:inositol phosphate biosynthetic process"/>
    <property type="evidence" value="ECO:0007669"/>
    <property type="project" value="TreeGrafter"/>
</dbReference>
<dbReference type="RefSeq" id="XP_007830512.1">
    <property type="nucleotide sequence ID" value="XM_007832321.1"/>
</dbReference>
<dbReference type="Proteomes" id="UP000030651">
    <property type="component" value="Unassembled WGS sequence"/>
</dbReference>
<dbReference type="GeneID" id="19268753"/>
<dbReference type="KEGG" id="pfy:PFICI_03740"/>
<comment type="domain">
    <text evidence="9">The EXKPK motif is conserved in inositol-pentakisphosphate 2-kinases of both family 1 and 2.</text>
</comment>
<evidence type="ECO:0000256" key="1">
    <source>
        <dbReference type="ARBA" id="ARBA00003979"/>
    </source>
</evidence>
<dbReference type="AlphaFoldDB" id="W3XI73"/>
<dbReference type="GO" id="GO:0005524">
    <property type="term" value="F:ATP binding"/>
    <property type="evidence" value="ECO:0007669"/>
    <property type="project" value="UniProtKB-KW"/>
</dbReference>
<dbReference type="HOGENOM" id="CLU_031304_0_0_1"/>
<comment type="function">
    <text evidence="1">Has kinase activity and phosphorylates inositol-1,3,4,5,6-pentakisphosphate (Ins(1,3,4,5,6)P5) to produce 1,2,3,4,5,6-hexakisphosphate (InsP6), also known as phytate.</text>
</comment>
<dbReference type="Pfam" id="PF06090">
    <property type="entry name" value="Ins_P5_2-kin"/>
    <property type="match status" value="2"/>
</dbReference>
<evidence type="ECO:0000256" key="6">
    <source>
        <dbReference type="ARBA" id="ARBA00022741"/>
    </source>
</evidence>
<keyword evidence="6 9" id="KW-0547">Nucleotide-binding</keyword>
<keyword evidence="5 9" id="KW-0808">Transferase</keyword>
<dbReference type="PANTHER" id="PTHR14456">
    <property type="entry name" value="INOSITOL POLYPHOSPHATE KINASE 1"/>
    <property type="match status" value="1"/>
</dbReference>
<evidence type="ECO:0000256" key="9">
    <source>
        <dbReference type="RuleBase" id="RU364126"/>
    </source>
</evidence>
<dbReference type="eggNOG" id="ENOG502S7VH">
    <property type="taxonomic scope" value="Eukaryota"/>
</dbReference>
<dbReference type="EC" id="2.7.1.158" evidence="3 9"/>
<dbReference type="PANTHER" id="PTHR14456:SF2">
    <property type="entry name" value="INOSITOL-PENTAKISPHOSPHATE 2-KINASE"/>
    <property type="match status" value="1"/>
</dbReference>
<keyword evidence="8 9" id="KW-0067">ATP-binding</keyword>
<keyword evidence="11" id="KW-1185">Reference proteome</keyword>
<protein>
    <recommendedName>
        <fullName evidence="4 9">Inositol-pentakisphosphate 2-kinase</fullName>
        <ecNumber evidence="3 9">2.7.1.158</ecNumber>
    </recommendedName>
</protein>
<keyword evidence="7 9" id="KW-0418">Kinase</keyword>
<evidence type="ECO:0000256" key="8">
    <source>
        <dbReference type="ARBA" id="ARBA00022840"/>
    </source>
</evidence>
<evidence type="ECO:0000256" key="5">
    <source>
        <dbReference type="ARBA" id="ARBA00022679"/>
    </source>
</evidence>
<comment type="catalytic activity">
    <reaction evidence="9">
        <text>1D-myo-inositol 1,3,4,5,6-pentakisphosphate + ATP = 1D-myo-inositol hexakisphosphate + ADP + H(+)</text>
        <dbReference type="Rhea" id="RHEA:20313"/>
        <dbReference type="ChEBI" id="CHEBI:15378"/>
        <dbReference type="ChEBI" id="CHEBI:30616"/>
        <dbReference type="ChEBI" id="CHEBI:57733"/>
        <dbReference type="ChEBI" id="CHEBI:58130"/>
        <dbReference type="ChEBI" id="CHEBI:456216"/>
        <dbReference type="EC" id="2.7.1.158"/>
    </reaction>
</comment>
<evidence type="ECO:0000313" key="11">
    <source>
        <dbReference type="Proteomes" id="UP000030651"/>
    </source>
</evidence>
<accession>W3XI73</accession>
<organism evidence="10 11">
    <name type="scientific">Pestalotiopsis fici (strain W106-1 / CGMCC3.15140)</name>
    <dbReference type="NCBI Taxonomy" id="1229662"/>
    <lineage>
        <taxon>Eukaryota</taxon>
        <taxon>Fungi</taxon>
        <taxon>Dikarya</taxon>
        <taxon>Ascomycota</taxon>
        <taxon>Pezizomycotina</taxon>
        <taxon>Sordariomycetes</taxon>
        <taxon>Xylariomycetidae</taxon>
        <taxon>Amphisphaeriales</taxon>
        <taxon>Sporocadaceae</taxon>
        <taxon>Pestalotiopsis</taxon>
    </lineage>
</organism>
<dbReference type="GO" id="GO:0005634">
    <property type="term" value="C:nucleus"/>
    <property type="evidence" value="ECO:0007669"/>
    <property type="project" value="TreeGrafter"/>
</dbReference>
<comment type="similarity">
    <text evidence="2">Belongs to the IPK1 type 1 family.</text>
</comment>
<dbReference type="InterPro" id="IPR009286">
    <property type="entry name" value="Ins_P5_2-kin"/>
</dbReference>
<reference evidence="11" key="1">
    <citation type="journal article" date="2015" name="BMC Genomics">
        <title>Genomic and transcriptomic analysis of the endophytic fungus Pestalotiopsis fici reveals its lifestyle and high potential for synthesis of natural products.</title>
        <authorList>
            <person name="Wang X."/>
            <person name="Zhang X."/>
            <person name="Liu L."/>
            <person name="Xiang M."/>
            <person name="Wang W."/>
            <person name="Sun X."/>
            <person name="Che Y."/>
            <person name="Guo L."/>
            <person name="Liu G."/>
            <person name="Guo L."/>
            <person name="Wang C."/>
            <person name="Yin W.B."/>
            <person name="Stadler M."/>
            <person name="Zhang X."/>
            <person name="Liu X."/>
        </authorList>
    </citation>
    <scope>NUCLEOTIDE SEQUENCE [LARGE SCALE GENOMIC DNA]</scope>
    <source>
        <strain evidence="11">W106-1 / CGMCC3.15140</strain>
    </source>
</reference>
<evidence type="ECO:0000256" key="3">
    <source>
        <dbReference type="ARBA" id="ARBA00012023"/>
    </source>
</evidence>
<proteinExistence type="inferred from homology"/>
<sequence>MPSISDIAGATDGAGCEQVLQSGLRSLATGVDLERPDTLRKVVEDLIQDAKFVYVAEGRANAVFQIIPRQGGHQLDGWLLRAPKEVEGTRPHSYEELQRYREQLVGPRVGPRHLVPQLLVSVPSCANKILNSERGLHSRRREPESSIAEGYAMLIQDMNPLPGRGDLGLEFKPKWLAQSPIAPEDAKRCRTCAREAFRNGEKQAEGKKTTPPVCPLGLVDSDPAVVLETIQLLAPDWTPEEQDRLQRAFSSSGIFHKLRDLQVQGDPGDTMFTNPQDEDFGLAMTLRDCTCFVRMPKAADGEVEIKLADVDRKNWESKAEYWQHSHTNLVENGYYHGTETPKMETRCLIERYE</sequence>
<evidence type="ECO:0000256" key="2">
    <source>
        <dbReference type="ARBA" id="ARBA00008305"/>
    </source>
</evidence>